<dbReference type="GO" id="GO:0000049">
    <property type="term" value="F:tRNA binding"/>
    <property type="evidence" value="ECO:0007669"/>
    <property type="project" value="UniProtKB-UniRule"/>
</dbReference>
<keyword evidence="5" id="KW-0436">Ligase</keyword>
<dbReference type="GO" id="GO:0004812">
    <property type="term" value="F:aminoacyl-tRNA ligase activity"/>
    <property type="evidence" value="ECO:0007669"/>
    <property type="project" value="UniProtKB-KW"/>
</dbReference>
<dbReference type="Proteomes" id="UP000034344">
    <property type="component" value="Unassembled WGS sequence"/>
</dbReference>
<dbReference type="Gene3D" id="2.40.50.140">
    <property type="entry name" value="Nucleic acid-binding proteins"/>
    <property type="match status" value="1"/>
</dbReference>
<proteinExistence type="predicted"/>
<organism evidence="5 6">
    <name type="scientific">Candidatus Roizmanbacteria bacterium GW2011_GWA2_36_23</name>
    <dbReference type="NCBI Taxonomy" id="1618480"/>
    <lineage>
        <taxon>Bacteria</taxon>
        <taxon>Candidatus Roizmaniibacteriota</taxon>
    </lineage>
</organism>
<name>A0A0G0GQZ6_9BACT</name>
<reference evidence="5 6" key="1">
    <citation type="journal article" date="2015" name="Nature">
        <title>rRNA introns, odd ribosomes, and small enigmatic genomes across a large radiation of phyla.</title>
        <authorList>
            <person name="Brown C.T."/>
            <person name="Hug L.A."/>
            <person name="Thomas B.C."/>
            <person name="Sharon I."/>
            <person name="Castelle C.J."/>
            <person name="Singh A."/>
            <person name="Wilkins M.J."/>
            <person name="Williams K.H."/>
            <person name="Banfield J.F."/>
        </authorList>
    </citation>
    <scope>NUCLEOTIDE SEQUENCE [LARGE SCALE GENOMIC DNA]</scope>
</reference>
<protein>
    <submittedName>
        <fullName evidence="5">Methionyl-tRNA synthetase beta subunit</fullName>
    </submittedName>
</protein>
<evidence type="ECO:0000256" key="3">
    <source>
        <dbReference type="PROSITE-ProRule" id="PRU00209"/>
    </source>
</evidence>
<dbReference type="SUPFAM" id="SSF50249">
    <property type="entry name" value="Nucleic acid-binding proteins"/>
    <property type="match status" value="1"/>
</dbReference>
<dbReference type="Pfam" id="PF01588">
    <property type="entry name" value="tRNA_bind"/>
    <property type="match status" value="1"/>
</dbReference>
<dbReference type="InterPro" id="IPR002547">
    <property type="entry name" value="tRNA-bd_dom"/>
</dbReference>
<evidence type="ECO:0000259" key="4">
    <source>
        <dbReference type="PROSITE" id="PS50886"/>
    </source>
</evidence>
<feature type="domain" description="TRNA-binding" evidence="4">
    <location>
        <begin position="10"/>
        <end position="112"/>
    </location>
</feature>
<gene>
    <name evidence="5" type="ORF">US11_C0001G0173</name>
</gene>
<sequence>MKKDNIAFADFMKLDMRVGEVVEAGLVENSRNLIKLTVDLGVDYGQVIILSGIAKWYSPADLVGNKYIFLANLQPKQIMGMLSNGMILVVDNEEKPVLIELSKDFINGQIVR</sequence>
<dbReference type="PROSITE" id="PS50886">
    <property type="entry name" value="TRBD"/>
    <property type="match status" value="1"/>
</dbReference>
<dbReference type="InterPro" id="IPR051270">
    <property type="entry name" value="Tyrosine-tRNA_ligase_regulator"/>
</dbReference>
<dbReference type="AlphaFoldDB" id="A0A0G0GQZ6"/>
<keyword evidence="1 3" id="KW-0820">tRNA-binding</keyword>
<dbReference type="PANTHER" id="PTHR11586:SF37">
    <property type="entry name" value="TRNA-BINDING DOMAIN-CONTAINING PROTEIN"/>
    <property type="match status" value="1"/>
</dbReference>
<evidence type="ECO:0000313" key="5">
    <source>
        <dbReference type="EMBL" id="KKQ02214.1"/>
    </source>
</evidence>
<dbReference type="InterPro" id="IPR012340">
    <property type="entry name" value="NA-bd_OB-fold"/>
</dbReference>
<accession>A0A0G0GQZ6</accession>
<keyword evidence="2 3" id="KW-0694">RNA-binding</keyword>
<keyword evidence="5" id="KW-0030">Aminoacyl-tRNA synthetase</keyword>
<dbReference type="STRING" id="1618480.US11_C0001G0173"/>
<evidence type="ECO:0000256" key="2">
    <source>
        <dbReference type="ARBA" id="ARBA00022884"/>
    </source>
</evidence>
<evidence type="ECO:0000256" key="1">
    <source>
        <dbReference type="ARBA" id="ARBA00022555"/>
    </source>
</evidence>
<evidence type="ECO:0000313" key="6">
    <source>
        <dbReference type="Proteomes" id="UP000034344"/>
    </source>
</evidence>
<dbReference type="EMBL" id="LBRS01000001">
    <property type="protein sequence ID" value="KKQ02214.1"/>
    <property type="molecule type" value="Genomic_DNA"/>
</dbReference>
<dbReference type="PANTHER" id="PTHR11586">
    <property type="entry name" value="TRNA-AMINOACYLATION COFACTOR ARC1 FAMILY MEMBER"/>
    <property type="match status" value="1"/>
</dbReference>
<comment type="caution">
    <text evidence="5">The sequence shown here is derived from an EMBL/GenBank/DDBJ whole genome shotgun (WGS) entry which is preliminary data.</text>
</comment>